<dbReference type="RefSeq" id="WP_350936943.1">
    <property type="nucleotide sequence ID" value="NZ_CP157762.1"/>
</dbReference>
<reference evidence="2" key="2">
    <citation type="submission" date="2024-06" db="EMBL/GenBank/DDBJ databases">
        <title>Micromonospora mangrovi CCTCC AA 2012012 genome sequences.</title>
        <authorList>
            <person name="Gao J."/>
        </authorList>
    </citation>
    <scope>NUCLEOTIDE SEQUENCE</scope>
    <source>
        <strain evidence="2">CCTCC AA 2012012</strain>
    </source>
</reference>
<reference evidence="1" key="1">
    <citation type="submission" date="2024-01" db="EMBL/GenBank/DDBJ databases">
        <title>The genome sequence of Micromonospora mangrovi CCTCC AA 2012012.</title>
        <authorList>
            <person name="Gao J."/>
        </authorList>
    </citation>
    <scope>NUCLEOTIDE SEQUENCE</scope>
    <source>
        <strain evidence="1">CCTCC AA 2012012</strain>
    </source>
</reference>
<organism evidence="2">
    <name type="scientific">Micromonospora sp. CCTCC AA 2012012</name>
    <dbReference type="NCBI Taxonomy" id="3111921"/>
    <lineage>
        <taxon>Bacteria</taxon>
        <taxon>Bacillati</taxon>
        <taxon>Actinomycetota</taxon>
        <taxon>Actinomycetes</taxon>
        <taxon>Micromonosporales</taxon>
        <taxon>Micromonosporaceae</taxon>
        <taxon>Micromonospora</taxon>
    </lineage>
</organism>
<dbReference type="PANTHER" id="PTHR48098:SF1">
    <property type="entry name" value="DIACYLGLYCEROL ACYLTRANSFERASE_MYCOLYLTRANSFERASE AG85A"/>
    <property type="match status" value="1"/>
</dbReference>
<name>A0AAU8HJC5_9ACTN</name>
<keyword evidence="2" id="KW-0378">Hydrolase</keyword>
<dbReference type="InterPro" id="IPR050583">
    <property type="entry name" value="Mycobacterial_A85_antigen"/>
</dbReference>
<dbReference type="SUPFAM" id="SSF53474">
    <property type="entry name" value="alpha/beta-Hydrolases"/>
    <property type="match status" value="1"/>
</dbReference>
<dbReference type="PANTHER" id="PTHR48098">
    <property type="entry name" value="ENTEROCHELIN ESTERASE-RELATED"/>
    <property type="match status" value="1"/>
</dbReference>
<dbReference type="EMBL" id="CP159342">
    <property type="protein sequence ID" value="XCH76500.1"/>
    <property type="molecule type" value="Genomic_DNA"/>
</dbReference>
<dbReference type="Gene3D" id="3.40.50.1820">
    <property type="entry name" value="alpha/beta hydrolase"/>
    <property type="match status" value="1"/>
</dbReference>
<dbReference type="EMBL" id="CP157762">
    <property type="protein sequence ID" value="XBP95796.1"/>
    <property type="molecule type" value="Genomic_DNA"/>
</dbReference>
<dbReference type="AlphaFoldDB" id="A0AAU8HJC5"/>
<accession>A0AAU8HJC5</accession>
<dbReference type="InterPro" id="IPR000801">
    <property type="entry name" value="Esterase-like"/>
</dbReference>
<evidence type="ECO:0000313" key="2">
    <source>
        <dbReference type="EMBL" id="XCH76500.1"/>
    </source>
</evidence>
<dbReference type="InterPro" id="IPR029058">
    <property type="entry name" value="AB_hydrolase_fold"/>
</dbReference>
<protein>
    <submittedName>
        <fullName evidence="2">Alpha/beta hydrolase family protein</fullName>
    </submittedName>
</protein>
<dbReference type="GO" id="GO:0016787">
    <property type="term" value="F:hydrolase activity"/>
    <property type="evidence" value="ECO:0007669"/>
    <property type="project" value="UniProtKB-KW"/>
</dbReference>
<dbReference type="Pfam" id="PF00756">
    <property type="entry name" value="Esterase"/>
    <property type="match status" value="1"/>
</dbReference>
<proteinExistence type="predicted"/>
<gene>
    <name evidence="2" type="ORF">ABUL08_10530</name>
    <name evidence="1" type="ORF">VK199_10480</name>
</gene>
<sequence>MARIRCDFFSEALGMGTSMTVLLPDRTPAGIGMAGGAVDGDPPVLYLLHGLTDDDTAWTRRTAIERYVAPLGLAVVMPQGGRSFYSDEAHGNRYWTFLSEELPEVCRTFFRLSPRREDTFVAGLSMGGYGAMKWALRDPGRFAAAASLSGALDMARRREHPTRPTDPAVMHTVWGDRPVSGTDDDTIALLERAGDDLPALHVACGTEDHLYEDNTRFVATARERGVPLTVDFSPGDHDWAYWDAKIQDVLAWLPLRRGDAG</sequence>
<evidence type="ECO:0000313" key="1">
    <source>
        <dbReference type="EMBL" id="XBP95796.1"/>
    </source>
</evidence>
<dbReference type="GO" id="GO:0016747">
    <property type="term" value="F:acyltransferase activity, transferring groups other than amino-acyl groups"/>
    <property type="evidence" value="ECO:0007669"/>
    <property type="project" value="TreeGrafter"/>
</dbReference>